<dbReference type="RefSeq" id="WP_130982403.1">
    <property type="nucleotide sequence ID" value="NZ_SISG01000001.1"/>
</dbReference>
<feature type="domain" description="FAD-binding" evidence="4">
    <location>
        <begin position="6"/>
        <end position="336"/>
    </location>
</feature>
<sequence>METLSTSVVIVGAGPTGLMLATCLARLGVPYLILDRKSGPTRESRAVVLHSRTLEILDQLGLADRVLAEATVASAFRPGYRSTPFRRINLRALAEGTTPYPHLYVLEQSRTEAILGERLRELGGSVLWEHGVDGVEETTDGVRVTASEISIEARYLVGADGSASPVRELAGIAFEGRTNEHTFYVMDGHGVRGLDPEVVNVRLGERDFLLTFPMGAVDHARLIGVVPTGTGVAIDEADARLAMQRAFGVSYEESPWFSTYRVHHKVARDFRAGSILLAGDSAHVHSPVGAQGMNTGLQDAHNLACKLADVFTGRAPDSYLDRYAAERRPVALRLVSTTDRVFGAVTSDRLAARFGRRWVLRFVLPVVAATVPRLRGSARIFEYLSQTRIHYWMTPGAHGKRGVVVGRRLPWNGDNHESLRAMAWQVHAYGAAPEVDLDLPVERFPLVRNKRLVDGMLYLVRPDGFVAASATADDAAAVFARSLPRP</sequence>
<dbReference type="Gene3D" id="3.50.50.60">
    <property type="entry name" value="FAD/NAD(P)-binding domain"/>
    <property type="match status" value="1"/>
</dbReference>
<dbReference type="EMBL" id="SISG01000001">
    <property type="protein sequence ID" value="TBN58296.1"/>
    <property type="molecule type" value="Genomic_DNA"/>
</dbReference>
<gene>
    <name evidence="5" type="ORF">EYE40_13335</name>
</gene>
<dbReference type="InterPro" id="IPR050641">
    <property type="entry name" value="RIFMO-like"/>
</dbReference>
<name>A0A4Q9GTC5_9MICO</name>
<dbReference type="PANTHER" id="PTHR43004:SF19">
    <property type="entry name" value="BINDING MONOOXYGENASE, PUTATIVE (JCVI)-RELATED"/>
    <property type="match status" value="1"/>
</dbReference>
<dbReference type="SUPFAM" id="SSF51905">
    <property type="entry name" value="FAD/NAD(P)-binding domain"/>
    <property type="match status" value="1"/>
</dbReference>
<dbReference type="Proteomes" id="UP000294194">
    <property type="component" value="Unassembled WGS sequence"/>
</dbReference>
<dbReference type="GO" id="GO:0071949">
    <property type="term" value="F:FAD binding"/>
    <property type="evidence" value="ECO:0007669"/>
    <property type="project" value="InterPro"/>
</dbReference>
<proteinExistence type="predicted"/>
<keyword evidence="5" id="KW-0560">Oxidoreductase</keyword>
<comment type="caution">
    <text evidence="5">The sequence shown here is derived from an EMBL/GenBank/DDBJ whole genome shotgun (WGS) entry which is preliminary data.</text>
</comment>
<dbReference type="Pfam" id="PF01494">
    <property type="entry name" value="FAD_binding_3"/>
    <property type="match status" value="1"/>
</dbReference>
<evidence type="ECO:0000313" key="5">
    <source>
        <dbReference type="EMBL" id="TBN58296.1"/>
    </source>
</evidence>
<dbReference type="PANTHER" id="PTHR43004">
    <property type="entry name" value="TRK SYSTEM POTASSIUM UPTAKE PROTEIN"/>
    <property type="match status" value="1"/>
</dbReference>
<evidence type="ECO:0000256" key="3">
    <source>
        <dbReference type="ARBA" id="ARBA00022827"/>
    </source>
</evidence>
<keyword evidence="5" id="KW-0503">Monooxygenase</keyword>
<comment type="cofactor">
    <cofactor evidence="1">
        <name>FAD</name>
        <dbReference type="ChEBI" id="CHEBI:57692"/>
    </cofactor>
</comment>
<evidence type="ECO:0000256" key="1">
    <source>
        <dbReference type="ARBA" id="ARBA00001974"/>
    </source>
</evidence>
<evidence type="ECO:0000313" key="6">
    <source>
        <dbReference type="Proteomes" id="UP000294194"/>
    </source>
</evidence>
<evidence type="ECO:0000259" key="4">
    <source>
        <dbReference type="Pfam" id="PF01494"/>
    </source>
</evidence>
<dbReference type="InterPro" id="IPR002938">
    <property type="entry name" value="FAD-bd"/>
</dbReference>
<dbReference type="GO" id="GO:0016709">
    <property type="term" value="F:oxidoreductase activity, acting on paired donors, with incorporation or reduction of molecular oxygen, NAD(P)H as one donor, and incorporation of one atom of oxygen"/>
    <property type="evidence" value="ECO:0007669"/>
    <property type="project" value="UniProtKB-ARBA"/>
</dbReference>
<dbReference type="PRINTS" id="PR00420">
    <property type="entry name" value="RNGMNOXGNASE"/>
</dbReference>
<keyword evidence="2" id="KW-0285">Flavoprotein</keyword>
<keyword evidence="3" id="KW-0274">FAD</keyword>
<organism evidence="5 6">
    <name type="scientific">Glaciihabitans arcticus</name>
    <dbReference type="NCBI Taxonomy" id="2668039"/>
    <lineage>
        <taxon>Bacteria</taxon>
        <taxon>Bacillati</taxon>
        <taxon>Actinomycetota</taxon>
        <taxon>Actinomycetes</taxon>
        <taxon>Micrococcales</taxon>
        <taxon>Microbacteriaceae</taxon>
        <taxon>Glaciihabitans</taxon>
    </lineage>
</organism>
<dbReference type="AlphaFoldDB" id="A0A4Q9GTC5"/>
<evidence type="ECO:0000256" key="2">
    <source>
        <dbReference type="ARBA" id="ARBA00022630"/>
    </source>
</evidence>
<dbReference type="InterPro" id="IPR036188">
    <property type="entry name" value="FAD/NAD-bd_sf"/>
</dbReference>
<dbReference type="Gene3D" id="3.30.70.2450">
    <property type="match status" value="1"/>
</dbReference>
<protein>
    <submittedName>
        <fullName evidence="5">Monooxygenase</fullName>
    </submittedName>
</protein>
<accession>A0A4Q9GTC5</accession>
<reference evidence="6" key="1">
    <citation type="submission" date="2019-02" db="EMBL/GenBank/DDBJ databases">
        <title>Glaciihabitans arcticus sp. nov., a psychrotolerant bacterium isolated from polar soil.</title>
        <authorList>
            <person name="Dahal R.H."/>
        </authorList>
    </citation>
    <scope>NUCLEOTIDE SEQUENCE [LARGE SCALE GENOMIC DNA]</scope>
    <source>
        <strain evidence="6">RP-3-7</strain>
    </source>
</reference>
<keyword evidence="6" id="KW-1185">Reference proteome</keyword>